<gene>
    <name evidence="1" type="ORF">CYMTET_19298</name>
</gene>
<accession>A0AAE0G7N7</accession>
<dbReference type="Proteomes" id="UP001190700">
    <property type="component" value="Unassembled WGS sequence"/>
</dbReference>
<proteinExistence type="predicted"/>
<evidence type="ECO:0000313" key="1">
    <source>
        <dbReference type="EMBL" id="KAK3272406.1"/>
    </source>
</evidence>
<protein>
    <submittedName>
        <fullName evidence="1">Uncharacterized protein</fullName>
    </submittedName>
</protein>
<dbReference type="AlphaFoldDB" id="A0AAE0G7N7"/>
<organism evidence="1 2">
    <name type="scientific">Cymbomonas tetramitiformis</name>
    <dbReference type="NCBI Taxonomy" id="36881"/>
    <lineage>
        <taxon>Eukaryota</taxon>
        <taxon>Viridiplantae</taxon>
        <taxon>Chlorophyta</taxon>
        <taxon>Pyramimonadophyceae</taxon>
        <taxon>Pyramimonadales</taxon>
        <taxon>Pyramimonadaceae</taxon>
        <taxon>Cymbomonas</taxon>
    </lineage>
</organism>
<feature type="non-terminal residue" evidence="1">
    <location>
        <position position="229"/>
    </location>
</feature>
<reference evidence="1 2" key="1">
    <citation type="journal article" date="2015" name="Genome Biol. Evol.">
        <title>Comparative Genomics of a Bacterivorous Green Alga Reveals Evolutionary Causalities and Consequences of Phago-Mixotrophic Mode of Nutrition.</title>
        <authorList>
            <person name="Burns J.A."/>
            <person name="Paasch A."/>
            <person name="Narechania A."/>
            <person name="Kim E."/>
        </authorList>
    </citation>
    <scope>NUCLEOTIDE SEQUENCE [LARGE SCALE GENOMIC DNA]</scope>
    <source>
        <strain evidence="1 2">PLY_AMNH</strain>
    </source>
</reference>
<evidence type="ECO:0000313" key="2">
    <source>
        <dbReference type="Proteomes" id="UP001190700"/>
    </source>
</evidence>
<name>A0AAE0G7N7_9CHLO</name>
<keyword evidence="2" id="KW-1185">Reference proteome</keyword>
<sequence>MSELADTLQASRTDAFVSELVKVRTDAVVCILTGDITGTGVIIQFAARPCLLTTASILPTVERAKSTKIHISKLVPQVDLHPDTLFITSPPPPGPHVKPDDTQLDFTICALDPSGALICSLERLNLFQEREIYPKQSIWIAGYRRTSQGNLAVGPHLRQPVQGDLENLEVQKALFEGEGEGAQVGACFSVDGCCMEQHIGTQKSLVPFPDSPGSPIFLNSSTSKIVALY</sequence>
<dbReference type="EMBL" id="LGRX02008986">
    <property type="protein sequence ID" value="KAK3272406.1"/>
    <property type="molecule type" value="Genomic_DNA"/>
</dbReference>
<comment type="caution">
    <text evidence="1">The sequence shown here is derived from an EMBL/GenBank/DDBJ whole genome shotgun (WGS) entry which is preliminary data.</text>
</comment>